<reference evidence="2 3" key="1">
    <citation type="submission" date="2021-03" db="EMBL/GenBank/DDBJ databases">
        <title>Genomic Encyclopedia of Type Strains, Phase IV (KMG-IV): sequencing the most valuable type-strain genomes for metagenomic binning, comparative biology and taxonomic classification.</title>
        <authorList>
            <person name="Goeker M."/>
        </authorList>
    </citation>
    <scope>NUCLEOTIDE SEQUENCE [LARGE SCALE GENOMIC DNA]</scope>
    <source>
        <strain evidence="2 3">DSM 28650</strain>
    </source>
</reference>
<dbReference type="PANTHER" id="PTHR41786:SF1">
    <property type="entry name" value="6-HYDROXYMETHYLPTERIN DIPHOSPHOKINASE MPTE-LIKE DOMAIN-CONTAINING PROTEIN"/>
    <property type="match status" value="1"/>
</dbReference>
<gene>
    <name evidence="2" type="ORF">J2Z44_001617</name>
</gene>
<feature type="domain" description="6-hydroxymethylpterin diphosphokinase MptE-like" evidence="1">
    <location>
        <begin position="172"/>
        <end position="333"/>
    </location>
</feature>
<dbReference type="InterPro" id="IPR002826">
    <property type="entry name" value="MptE-like"/>
</dbReference>
<evidence type="ECO:0000313" key="3">
    <source>
        <dbReference type="Proteomes" id="UP001519308"/>
    </source>
</evidence>
<accession>A0ABS4K211</accession>
<proteinExistence type="predicted"/>
<dbReference type="RefSeq" id="WP_021284398.1">
    <property type="nucleotide sequence ID" value="NZ_JAGGLL010000010.1"/>
</dbReference>
<evidence type="ECO:0000313" key="2">
    <source>
        <dbReference type="EMBL" id="MBP2021821.1"/>
    </source>
</evidence>
<dbReference type="Proteomes" id="UP001519308">
    <property type="component" value="Unassembled WGS sequence"/>
</dbReference>
<sequence>MSNHSKNRIIKIVNGKEDVKTITVDGVFLHSKYNPISEANTYVKSNENIYINEEKAVVYGIGCGYHIKALLENTDLNCKILIFDFDKEVFNISKLNGFLDEIISNPRVQIFIGYNYENLHSLTKALSNCKDILIWKPSLKVLQEEYNDIKGIIKDFQISKLAISKYSSLMEENYQENMKVPCRKIDGFIQENTLEKKPIILVAAGPSLELVVEELKQLYGKIRIFAVGRALKFLMENGIKPDMICIIDPIDKIYFEQLKGFETLDVPLCFLSTANNLAVKNYKGPKYIFFNEEKMGTIKIDTGKSVATAVLDIAIKIGANPIIFVGQDLAYFNNKTHSGEAENHQNNIKYKTILGINGEMLSTTEGMLSFKRWIERKIQQNPDTTFINCSKGAKIIGAPAKDFADITHMLI</sequence>
<protein>
    <recommendedName>
        <fullName evidence="1">6-hydroxymethylpterin diphosphokinase MptE-like domain-containing protein</fullName>
    </recommendedName>
</protein>
<comment type="caution">
    <text evidence="2">The sequence shown here is derived from an EMBL/GenBank/DDBJ whole genome shotgun (WGS) entry which is preliminary data.</text>
</comment>
<organism evidence="2 3">
    <name type="scientific">Clostridium punense</name>
    <dbReference type="NCBI Taxonomy" id="1054297"/>
    <lineage>
        <taxon>Bacteria</taxon>
        <taxon>Bacillati</taxon>
        <taxon>Bacillota</taxon>
        <taxon>Clostridia</taxon>
        <taxon>Eubacteriales</taxon>
        <taxon>Clostridiaceae</taxon>
        <taxon>Clostridium</taxon>
    </lineage>
</organism>
<dbReference type="PANTHER" id="PTHR41786">
    <property type="entry name" value="MOTILITY ACCESSORY FACTOR MAF"/>
    <property type="match status" value="1"/>
</dbReference>
<evidence type="ECO:0000259" key="1">
    <source>
        <dbReference type="Pfam" id="PF01973"/>
    </source>
</evidence>
<dbReference type="EMBL" id="JAGGLL010000010">
    <property type="protein sequence ID" value="MBP2021821.1"/>
    <property type="molecule type" value="Genomic_DNA"/>
</dbReference>
<keyword evidence="3" id="KW-1185">Reference proteome</keyword>
<name>A0ABS4K211_9CLOT</name>
<dbReference type="Pfam" id="PF01973">
    <property type="entry name" value="MptE-like"/>
    <property type="match status" value="1"/>
</dbReference>